<dbReference type="Proteomes" id="UP000433483">
    <property type="component" value="Unassembled WGS sequence"/>
</dbReference>
<evidence type="ECO:0000313" key="2">
    <source>
        <dbReference type="EMBL" id="KAE9088295.1"/>
    </source>
</evidence>
<reference evidence="6 7" key="1">
    <citation type="submission" date="2018-08" db="EMBL/GenBank/DDBJ databases">
        <title>Genomic investigation of the strawberry pathogen Phytophthora fragariae indicates pathogenicity is determined by transcriptional variation in three key races.</title>
        <authorList>
            <person name="Adams T.M."/>
            <person name="Armitage A.D."/>
            <person name="Sobczyk M.K."/>
            <person name="Bates H.J."/>
            <person name="Dunwell J.M."/>
            <person name="Nellist C.F."/>
            <person name="Harrison R.J."/>
        </authorList>
    </citation>
    <scope>NUCLEOTIDE SEQUENCE [LARGE SCALE GENOMIC DNA]</scope>
    <source>
        <strain evidence="5 9">BC-23</strain>
        <strain evidence="4 6">NOV-27</strain>
        <strain evidence="3 7">NOV-5</strain>
        <strain evidence="2 8">NOV-71</strain>
    </source>
</reference>
<feature type="region of interest" description="Disordered" evidence="1">
    <location>
        <begin position="137"/>
        <end position="257"/>
    </location>
</feature>
<feature type="compositionally biased region" description="Acidic residues" evidence="1">
    <location>
        <begin position="172"/>
        <end position="181"/>
    </location>
</feature>
<dbReference type="EMBL" id="QXGC01001553">
    <property type="protein sequence ID" value="KAE9200606.1"/>
    <property type="molecule type" value="Genomic_DNA"/>
</dbReference>
<dbReference type="EMBL" id="QXFZ01001569">
    <property type="protein sequence ID" value="KAE9088295.1"/>
    <property type="molecule type" value="Genomic_DNA"/>
</dbReference>
<evidence type="ECO:0000313" key="3">
    <source>
        <dbReference type="EMBL" id="KAE9116341.1"/>
    </source>
</evidence>
<dbReference type="AlphaFoldDB" id="A0A6A3R328"/>
<sequence length="257" mass="28447">MWHGGKAAKRSASAKGKASSATDLVKLWRHDRPRYDNLMARILDPCSVNEDGCQSIRDLLEQTETRNPSRPPHLRLCDEALARIALDAGRKPPNPEWVGNKSSGIWKALMTNSRIRTLQVKIAKQLKDGSYAAVIDEKPFQRKEQNDGDSDYADDDDVFTVQPPAPPIDAKEIEDDDEGESEEKPPGLSPTQDEEPEDQEHGEADQEDRAEDDEGGRNSDNPDTSNDDKKSSASDDKGDSSPKGSSKKKYFHSSSSK</sequence>
<evidence type="ECO:0000313" key="4">
    <source>
        <dbReference type="EMBL" id="KAE9187830.1"/>
    </source>
</evidence>
<feature type="compositionally biased region" description="Low complexity" evidence="1">
    <location>
        <begin position="10"/>
        <end position="21"/>
    </location>
</feature>
<organism evidence="2 8">
    <name type="scientific">Phytophthora fragariae</name>
    <dbReference type="NCBI Taxonomy" id="53985"/>
    <lineage>
        <taxon>Eukaryota</taxon>
        <taxon>Sar</taxon>
        <taxon>Stramenopiles</taxon>
        <taxon>Oomycota</taxon>
        <taxon>Peronosporomycetes</taxon>
        <taxon>Peronosporales</taxon>
        <taxon>Peronosporaceae</taxon>
        <taxon>Phytophthora</taxon>
    </lineage>
</organism>
<proteinExistence type="predicted"/>
<evidence type="ECO:0000313" key="9">
    <source>
        <dbReference type="Proteomes" id="UP000476176"/>
    </source>
</evidence>
<dbReference type="EMBL" id="QXGA01001539">
    <property type="protein sequence ID" value="KAE9116341.1"/>
    <property type="molecule type" value="Genomic_DNA"/>
</dbReference>
<name>A0A6A3R328_9STRA</name>
<feature type="compositionally biased region" description="Basic and acidic residues" evidence="1">
    <location>
        <begin position="137"/>
        <end position="146"/>
    </location>
</feature>
<protein>
    <submittedName>
        <fullName evidence="2">Uncharacterized protein</fullName>
    </submittedName>
</protein>
<feature type="compositionally biased region" description="Acidic residues" evidence="1">
    <location>
        <begin position="205"/>
        <end position="214"/>
    </location>
</feature>
<comment type="caution">
    <text evidence="2">The sequence shown here is derived from an EMBL/GenBank/DDBJ whole genome shotgun (WGS) entry which is preliminary data.</text>
</comment>
<evidence type="ECO:0000313" key="5">
    <source>
        <dbReference type="EMBL" id="KAE9200606.1"/>
    </source>
</evidence>
<evidence type="ECO:0000313" key="7">
    <source>
        <dbReference type="Proteomes" id="UP000440732"/>
    </source>
</evidence>
<dbReference type="Proteomes" id="UP000440732">
    <property type="component" value="Unassembled WGS sequence"/>
</dbReference>
<evidence type="ECO:0000256" key="1">
    <source>
        <dbReference type="SAM" id="MobiDB-lite"/>
    </source>
</evidence>
<gene>
    <name evidence="5" type="ORF">PF004_g18961</name>
    <name evidence="4" type="ORF">PF005_g20304</name>
    <name evidence="3" type="ORF">PF006_g19071</name>
    <name evidence="2" type="ORF">PF007_g20031</name>
</gene>
<dbReference type="Proteomes" id="UP000441208">
    <property type="component" value="Unassembled WGS sequence"/>
</dbReference>
<evidence type="ECO:0000313" key="6">
    <source>
        <dbReference type="Proteomes" id="UP000433483"/>
    </source>
</evidence>
<dbReference type="Proteomes" id="UP000476176">
    <property type="component" value="Unassembled WGS sequence"/>
</dbReference>
<feature type="compositionally biased region" description="Acidic residues" evidence="1">
    <location>
        <begin position="147"/>
        <end position="158"/>
    </location>
</feature>
<feature type="region of interest" description="Disordered" evidence="1">
    <location>
        <begin position="1"/>
        <end position="21"/>
    </location>
</feature>
<keyword evidence="6" id="KW-1185">Reference proteome</keyword>
<dbReference type="EMBL" id="QXGB01001627">
    <property type="protein sequence ID" value="KAE9187830.1"/>
    <property type="molecule type" value="Genomic_DNA"/>
</dbReference>
<accession>A0A6A3R328</accession>
<feature type="compositionally biased region" description="Basic and acidic residues" evidence="1">
    <location>
        <begin position="226"/>
        <end position="240"/>
    </location>
</feature>
<evidence type="ECO:0000313" key="8">
    <source>
        <dbReference type="Proteomes" id="UP000441208"/>
    </source>
</evidence>